<evidence type="ECO:0000313" key="2">
    <source>
        <dbReference type="Proteomes" id="UP000837857"/>
    </source>
</evidence>
<reference evidence="1" key="1">
    <citation type="submission" date="2022-03" db="EMBL/GenBank/DDBJ databases">
        <authorList>
            <person name="Martin H S."/>
        </authorList>
    </citation>
    <scope>NUCLEOTIDE SEQUENCE</scope>
</reference>
<accession>A0ABN8ITX7</accession>
<dbReference type="Proteomes" id="UP000837857">
    <property type="component" value="Chromosome 4"/>
</dbReference>
<feature type="non-terminal residue" evidence="1">
    <location>
        <position position="96"/>
    </location>
</feature>
<evidence type="ECO:0000313" key="1">
    <source>
        <dbReference type="EMBL" id="CAH2067021.1"/>
    </source>
</evidence>
<sequence length="96" mass="11188">MICSRLDDMVEEVLTVKRATITTIEAENEKQAVTMKACVALLDASSDYYENLVLLHDELRQRDRREDRPSRHRSERAPCSILILGTRRERISRSQK</sequence>
<name>A0ABN8ITX7_9NEOP</name>
<keyword evidence="2" id="KW-1185">Reference proteome</keyword>
<gene>
    <name evidence="1" type="ORF">IPOD504_LOCUS13690</name>
</gene>
<organism evidence="1 2">
    <name type="scientific">Iphiclides podalirius</name>
    <name type="common">scarce swallowtail</name>
    <dbReference type="NCBI Taxonomy" id="110791"/>
    <lineage>
        <taxon>Eukaryota</taxon>
        <taxon>Metazoa</taxon>
        <taxon>Ecdysozoa</taxon>
        <taxon>Arthropoda</taxon>
        <taxon>Hexapoda</taxon>
        <taxon>Insecta</taxon>
        <taxon>Pterygota</taxon>
        <taxon>Neoptera</taxon>
        <taxon>Endopterygota</taxon>
        <taxon>Lepidoptera</taxon>
        <taxon>Glossata</taxon>
        <taxon>Ditrysia</taxon>
        <taxon>Papilionoidea</taxon>
        <taxon>Papilionidae</taxon>
        <taxon>Papilioninae</taxon>
        <taxon>Iphiclides</taxon>
    </lineage>
</organism>
<proteinExistence type="predicted"/>
<dbReference type="EMBL" id="OW152816">
    <property type="protein sequence ID" value="CAH2067021.1"/>
    <property type="molecule type" value="Genomic_DNA"/>
</dbReference>
<protein>
    <submittedName>
        <fullName evidence="1">Uncharacterized protein</fullName>
    </submittedName>
</protein>